<dbReference type="GO" id="GO:0003677">
    <property type="term" value="F:DNA binding"/>
    <property type="evidence" value="ECO:0007669"/>
    <property type="project" value="UniProtKB-KW"/>
</dbReference>
<dbReference type="Proteomes" id="UP000223913">
    <property type="component" value="Unassembled WGS sequence"/>
</dbReference>
<evidence type="ECO:0000256" key="1">
    <source>
        <dbReference type="ARBA" id="ARBA00011046"/>
    </source>
</evidence>
<dbReference type="InterPro" id="IPR036388">
    <property type="entry name" value="WH-like_DNA-bd_sf"/>
</dbReference>
<dbReference type="EMBL" id="PDUD01000029">
    <property type="protein sequence ID" value="PHN03741.1"/>
    <property type="molecule type" value="Genomic_DNA"/>
</dbReference>
<sequence>MELSKAEKKLMQLLWKMKRAYMKDILEAYPEPKPAPTTVATLLKRMTDKGFISYEKRGSVREYYPLVNKAVYFKKQLGEMISNYFDGSPTEFASFFAESAEMSQKELETLREIIDQQLKNREE</sequence>
<dbReference type="Gene3D" id="1.10.10.10">
    <property type="entry name" value="Winged helix-like DNA-binding domain superfamily/Winged helix DNA-binding domain"/>
    <property type="match status" value="1"/>
</dbReference>
<name>A0A2D0N5F2_FLAN2</name>
<proteinExistence type="inferred from homology"/>
<dbReference type="OrthoDB" id="1098508at2"/>
<dbReference type="AlphaFoldDB" id="A0A2D0N5F2"/>
<keyword evidence="2" id="KW-0805">Transcription regulation</keyword>
<dbReference type="Pfam" id="PF03965">
    <property type="entry name" value="Penicillinase_R"/>
    <property type="match status" value="1"/>
</dbReference>
<keyword evidence="4" id="KW-0804">Transcription</keyword>
<dbReference type="InterPro" id="IPR005650">
    <property type="entry name" value="BlaI_family"/>
</dbReference>
<evidence type="ECO:0000256" key="4">
    <source>
        <dbReference type="ARBA" id="ARBA00023163"/>
    </source>
</evidence>
<dbReference type="RefSeq" id="WP_099152774.1">
    <property type="nucleotide sequence ID" value="NZ_PDUD01000029.1"/>
</dbReference>
<evidence type="ECO:0000256" key="2">
    <source>
        <dbReference type="ARBA" id="ARBA00023015"/>
    </source>
</evidence>
<comment type="caution">
    <text evidence="5">The sequence shown here is derived from an EMBL/GenBank/DDBJ whole genome shotgun (WGS) entry which is preliminary data.</text>
</comment>
<protein>
    <submittedName>
        <fullName evidence="5">Penicillinase repressor</fullName>
    </submittedName>
</protein>
<dbReference type="InterPro" id="IPR036390">
    <property type="entry name" value="WH_DNA-bd_sf"/>
</dbReference>
<evidence type="ECO:0000313" key="5">
    <source>
        <dbReference type="EMBL" id="PHN03741.1"/>
    </source>
</evidence>
<dbReference type="Gene3D" id="1.10.4040.10">
    <property type="entry name" value="Penicillinase repressor domain"/>
    <property type="match status" value="1"/>
</dbReference>
<dbReference type="PIRSF" id="PIRSF019455">
    <property type="entry name" value="CopR_AtkY"/>
    <property type="match status" value="1"/>
</dbReference>
<dbReference type="GO" id="GO:0045892">
    <property type="term" value="P:negative regulation of DNA-templated transcription"/>
    <property type="evidence" value="ECO:0007669"/>
    <property type="project" value="InterPro"/>
</dbReference>
<dbReference type="SUPFAM" id="SSF46785">
    <property type="entry name" value="Winged helix' DNA-binding domain"/>
    <property type="match status" value="1"/>
</dbReference>
<reference evidence="5 6" key="1">
    <citation type="submission" date="2017-10" db="EMBL/GenBank/DDBJ databases">
        <title>The draft genome sequence of Lewinella nigricans NBRC 102662.</title>
        <authorList>
            <person name="Wang K."/>
        </authorList>
    </citation>
    <scope>NUCLEOTIDE SEQUENCE [LARGE SCALE GENOMIC DNA]</scope>
    <source>
        <strain evidence="5 6">NBRC 102662</strain>
    </source>
</reference>
<evidence type="ECO:0000256" key="3">
    <source>
        <dbReference type="ARBA" id="ARBA00023125"/>
    </source>
</evidence>
<gene>
    <name evidence="5" type="ORF">CRP01_24635</name>
</gene>
<keyword evidence="3" id="KW-0238">DNA-binding</keyword>
<comment type="similarity">
    <text evidence="1">Belongs to the BlaI transcriptional regulatory family.</text>
</comment>
<accession>A0A2D0N5F2</accession>
<organism evidence="5 6">
    <name type="scientific">Flavilitoribacter nigricans (strain ATCC 23147 / DSM 23189 / NBRC 102662 / NCIMB 1420 / SS-2)</name>
    <name type="common">Lewinella nigricans</name>
    <dbReference type="NCBI Taxonomy" id="1122177"/>
    <lineage>
        <taxon>Bacteria</taxon>
        <taxon>Pseudomonadati</taxon>
        <taxon>Bacteroidota</taxon>
        <taxon>Saprospiria</taxon>
        <taxon>Saprospirales</taxon>
        <taxon>Lewinellaceae</taxon>
        <taxon>Flavilitoribacter</taxon>
    </lineage>
</organism>
<keyword evidence="6" id="KW-1185">Reference proteome</keyword>
<evidence type="ECO:0000313" key="6">
    <source>
        <dbReference type="Proteomes" id="UP000223913"/>
    </source>
</evidence>